<evidence type="ECO:0000256" key="12">
    <source>
        <dbReference type="ARBA" id="ARBA00022842"/>
    </source>
</evidence>
<comment type="subcellular location">
    <subcellularLocation>
        <location evidence="3">Host Golgi apparatus</location>
    </subcellularLocation>
    <subcellularLocation>
        <location evidence="5">Host endoplasmic reticulum-Golgi intermediate compartment</location>
    </subcellularLocation>
    <subcellularLocation>
        <location evidence="4">Virion</location>
    </subcellularLocation>
</comment>
<evidence type="ECO:0000256" key="8">
    <source>
        <dbReference type="ARBA" id="ARBA00022679"/>
    </source>
</evidence>
<keyword evidence="9" id="KW-0479">Metal-binding</keyword>
<keyword evidence="22" id="KW-0548">Nucleotidyltransferase</keyword>
<dbReference type="GO" id="GO:0039694">
    <property type="term" value="P:viral RNA genome replication"/>
    <property type="evidence" value="ECO:0007669"/>
    <property type="project" value="InterPro"/>
</dbReference>
<dbReference type="EC" id="2.7.7.48" evidence="6"/>
<organism evidence="22">
    <name type="scientific">Iftin tick virus</name>
    <dbReference type="NCBI Taxonomy" id="2816850"/>
    <lineage>
        <taxon>Viruses</taxon>
        <taxon>Riboviria</taxon>
        <taxon>Orthornavirae</taxon>
        <taxon>Negarnaviricota</taxon>
        <taxon>Polyploviricotina</taxon>
        <taxon>Bunyaviricetes</taxon>
        <taxon>Hareavirales</taxon>
        <taxon>Phenuiviridae</taxon>
        <taxon>Phlebovirus</taxon>
    </lineage>
</organism>
<keyword evidence="14" id="KW-1038">Host endoplasmic reticulum</keyword>
<evidence type="ECO:0000256" key="1">
    <source>
        <dbReference type="ARBA" id="ARBA00001936"/>
    </source>
</evidence>
<evidence type="ECO:0000256" key="15">
    <source>
        <dbReference type="ARBA" id="ARBA00023211"/>
    </source>
</evidence>
<protein>
    <recommendedName>
        <fullName evidence="7">RNA-directed RNA polymerase L</fullName>
        <ecNumber evidence="6">2.7.7.48</ecNumber>
    </recommendedName>
    <alternativeName>
        <fullName evidence="16">Large structural protein</fullName>
    </alternativeName>
    <alternativeName>
        <fullName evidence="18">Replicase</fullName>
    </alternativeName>
    <alternativeName>
        <fullName evidence="17">Transcriptase</fullName>
    </alternativeName>
</protein>
<evidence type="ECO:0000256" key="18">
    <source>
        <dbReference type="ARBA" id="ARBA00031012"/>
    </source>
</evidence>
<evidence type="ECO:0000256" key="19">
    <source>
        <dbReference type="ARBA" id="ARBA00034123"/>
    </source>
</evidence>
<dbReference type="InterPro" id="IPR007322">
    <property type="entry name" value="RNA_pol_bunyavir"/>
</dbReference>
<evidence type="ECO:0000256" key="7">
    <source>
        <dbReference type="ARBA" id="ARBA00018602"/>
    </source>
</evidence>
<comment type="cofactor">
    <cofactor evidence="1">
        <name>Mn(2+)</name>
        <dbReference type="ChEBI" id="CHEBI:29035"/>
    </cofactor>
</comment>
<dbReference type="Pfam" id="PF15518">
    <property type="entry name" value="L_protein_N"/>
    <property type="match status" value="1"/>
</dbReference>
<keyword evidence="13" id="KW-0946">Virion</keyword>
<reference evidence="22" key="1">
    <citation type="submission" date="2021-02" db="EMBL/GenBank/DDBJ databases">
        <title>Tick virome exploitation from camel in Kenya.</title>
        <authorList>
            <person name="Zhang Y."/>
            <person name="Shen S."/>
            <person name="Deng F."/>
        </authorList>
    </citation>
    <scope>NUCLEOTIDE SEQUENCE</scope>
    <source>
        <strain evidence="22">IFTV</strain>
    </source>
</reference>
<evidence type="ECO:0000256" key="16">
    <source>
        <dbReference type="ARBA" id="ARBA00030285"/>
    </source>
</evidence>
<keyword evidence="22" id="KW-0696">RNA-directed RNA polymerase</keyword>
<proteinExistence type="inferred from homology"/>
<dbReference type="EMBL" id="MW561965">
    <property type="protein sequence ID" value="QSR83608.1"/>
    <property type="molecule type" value="Genomic_RNA"/>
</dbReference>
<evidence type="ECO:0000256" key="9">
    <source>
        <dbReference type="ARBA" id="ARBA00022723"/>
    </source>
</evidence>
<comment type="cofactor">
    <cofactor evidence="2">
        <name>Mg(2+)</name>
        <dbReference type="ChEBI" id="CHEBI:18420"/>
    </cofactor>
</comment>
<evidence type="ECO:0000313" key="22">
    <source>
        <dbReference type="EMBL" id="QSR83608.1"/>
    </source>
</evidence>
<keyword evidence="15" id="KW-0464">Manganese</keyword>
<evidence type="ECO:0000256" key="20">
    <source>
        <dbReference type="ARBA" id="ARBA00046037"/>
    </source>
</evidence>
<evidence type="ECO:0000256" key="2">
    <source>
        <dbReference type="ARBA" id="ARBA00001946"/>
    </source>
</evidence>
<evidence type="ECO:0000256" key="13">
    <source>
        <dbReference type="ARBA" id="ARBA00022844"/>
    </source>
</evidence>
<keyword evidence="12" id="KW-0460">Magnesium</keyword>
<dbReference type="GO" id="GO:0044423">
    <property type="term" value="C:virion component"/>
    <property type="evidence" value="ECO:0007669"/>
    <property type="project" value="UniProtKB-KW"/>
</dbReference>
<dbReference type="InterPro" id="IPR007099">
    <property type="entry name" value="RNA-dir_pol_NSvirus"/>
</dbReference>
<dbReference type="GO" id="GO:0016787">
    <property type="term" value="F:hydrolase activity"/>
    <property type="evidence" value="ECO:0007669"/>
    <property type="project" value="UniProtKB-KW"/>
</dbReference>
<evidence type="ECO:0000256" key="17">
    <source>
        <dbReference type="ARBA" id="ARBA00030436"/>
    </source>
</evidence>
<keyword evidence="10" id="KW-0378">Hydrolase</keyword>
<sequence>MNSDTKLASLKTLLLRTEYEDKGDLYIPSRGFFEVAADTLPVPRHRVSRLGKKINISFETDSLGEEGGSSIVEAPEHSITLEASNTFIHDFTFHHLASQTDMRFSAHFPRVNDDFDNHTPDVIMRDIHGRYAVVEFATCRQPDYRVMQHMYENKIGKYEPACRSRSDSEHKITLLCIVVSENCVISNVELADIDVRELCLRFNTAVDVYAYMTDKDIVPMLTEGETTSIGNSVQMAFQDIGFNWPVTEEKFRPFSKDLYEEWSTPPDTNYVRKVVQNCVEKANHLLLTDHDIGNSANRGERLAMNGTRAHEKVLDYMKQYHAKGKRFRGIHAHKATIPLPALIPSVVNEPGVELKSALLKPSIFPQTKDPVGTLWHEVFMKLARGEIGRSEEARELEEKFLQGDATKDEEHTAKALRSSFHRVKISTHADDATELAKFGIEGKRHRFDPIVVENRKEKKKGFHLYTDISGLERFIEESPSRIIQHNSYFPPKHITEILNANKAAMDAHGFKNSRLGTIRQVEGFWSSPVMRWATMVSTIGVELAIANKQHCKTGEYIVKKLRDYDVFLLIKPTNSTGPMFVSIAWHESDAKAYITNSGVFKRFHSQGGWCWTDFHSFKAAKISTLVKAASRVNNLYWFWREQYNLRPWIDITEEVGMKSMVKMLKISMMCMFEDKARTEELFTIFRYILLEGFVSEPCLPQPSKMIEKLPDVARTHLQVWLIRKALSTIESISSEPWKATADDSKMKWTNLFNPFTSEPVEDPYRLINLFYIGYLKNKDESGEKNSTPALIRKIVKLESQHPGRYDYLGKSDPPMDDMRTHEYSVSFQKYVCEAALSILKATWGQNIEQTIHMDILNAFGNLTLDRISTLKASSAFDETWYKADTTKKYHRKKVVENMQKFVKPENTHVHHVLKECLETIETRGCMHIDIFKKNQHGGLREIYVLGPEERIVQLGLETIARQVCRRFKSETLTNPDQKTRIPETHGRRAKAMQTRDNPSGKIETIGTSDDLKTFNQTQHTTKLALTLIKFTKKELHPFIIRACSLFMHKRIKLDDDLLQIIVRNAELQTTDEVLETLHKTFRGLVDPPPRWAKAGLAFIETETGMMQGILHFLSSLHHTCLQEWFRMFCGVQLSAAMGKRRSGILVDVLQSSDDSAVLISYPATDEKQMKKCRLITAQLLHMKKFLGEFLALYPSVKCTTNTINVLEFNSEFFFHNDHVRPTLKWIIACDQISEQEAIVSRQEEMSSALTGVLEGGGSISLCHLCQYGQSHLHYTLMGAGVSFLFTKFLKEAQVYKDPSLGFFLMDHPFGSGLTGFKYNLWNQIKGGNLSAIYKLFLQTVKEDVTPTEKKRVYKSLETTTCGALASSVIVRFGNRENWMALKKRCDIPEDWETEMDANPEMLYRQAKTTEEVKLKVAEKLHAPGVSASLSRGDQITKIISSSIYILSRNVVSEGTTWMDSNTAVLGGKRPLLRLLIDRNKQPTIGDTVLDETELKTLFPMHNEYCHLKDVLADHMTVDGGPILTARQTVQTRVVVIQKEEATKARPEDVLTDIWFSFKRSGLTRPVLDQAFQDMQSNIPWLCRTVEETLAKSPFLHQHQLRNFISRMDYEGRVVKLVGAPLKAKTETNIATVVTKNFFPQWQLAFSYDRQAWKSSRLVVGLKHFCTLLCAGPYTPVKKMDLLTKTFMDYPTLSTVVGAGKSRTNTLALLQHFVKLDPEHVSGFHQEMRRANCGIIGGFSKPQRSRMRGQSVEYLGEGIWEGTVNGHAVEIIIDSHKGKTHLKEIRVSSDEFARLQLCPFIRQWCRDMDVLNEWRLKTQDANFMLHNFELYTYGYGCPVFTSLSRTKCPNIPYESMQLSIEGSCIALIHRTSERRRVKILSYNCRATDVSDYAAGALMENMMGKPYFNQEPTQSWMWLRSINHVTLMIHKKAFEDPGKMLAIDKQRYREIIADSTICVMNQRGYTLHDISPSSISTAEEEAAMALMWDHDVMATLEPLMREHDLRALLGIGGGFALDEGKSSDQKQPEDIDELGNIPGVDVDQISISDNIDAEVFGELEFAVSARTRFRHPQFVANTIDEVIKDRLTALDISTLLERRTVIKGKEDAAYHLMWLLNREQENIVVVSHTESFWDEGVRVSEAKSEEDVIG</sequence>
<keyword evidence="8" id="KW-0808">Transferase</keyword>
<accession>A0A8A1FRG1</accession>
<dbReference type="Pfam" id="PF04196">
    <property type="entry name" value="Bunya_RdRp"/>
    <property type="match status" value="1"/>
</dbReference>
<dbReference type="InterPro" id="IPR029124">
    <property type="entry name" value="L_protein_N"/>
</dbReference>
<evidence type="ECO:0000256" key="10">
    <source>
        <dbReference type="ARBA" id="ARBA00022801"/>
    </source>
</evidence>
<evidence type="ECO:0000256" key="6">
    <source>
        <dbReference type="ARBA" id="ARBA00012494"/>
    </source>
</evidence>
<name>A0A8A1FRG1_9VIRU</name>
<comment type="similarity">
    <text evidence="19">Belongs to the Bunyavirales RNA polymerase family.</text>
</comment>
<dbReference type="Pfam" id="PF12603">
    <property type="entry name" value="L_PA-C-like"/>
    <property type="match status" value="1"/>
</dbReference>
<feature type="domain" description="RdRp catalytic" evidence="21">
    <location>
        <begin position="994"/>
        <end position="1186"/>
    </location>
</feature>
<comment type="function">
    <text evidence="20">RNA-dependent RNA polymerase, which is responsible for the replication and transcription of the viral RNA genome using antigenomic RNA as an intermediate. During transcription, synthesizes subgenomic RNAs and assures their capping by a cap-snatching mechanism, which involves the endonuclease activity cleaving the host capped pre-mRNAs. These short capped RNAs are then used as primers for viral transcription. The 3'-end of subgenomic mRNAs molecules are not polyadenylated. During replication, the polymerase binds the 5' and 3' vRNA extremities at distinct sites. In turn, significant conformational changes occur in the polymerase and in vRNA to initiate active RNA synthesis. As a consequence of the use of the same enzyme for both transcription and replication, these mechanisms need to be well coordinated.</text>
</comment>
<evidence type="ECO:0000256" key="11">
    <source>
        <dbReference type="ARBA" id="ARBA00022812"/>
    </source>
</evidence>
<evidence type="ECO:0000256" key="4">
    <source>
        <dbReference type="ARBA" id="ARBA00004328"/>
    </source>
</evidence>
<dbReference type="PROSITE" id="PS50525">
    <property type="entry name" value="RDRP_SSRNA_NEG_SEG"/>
    <property type="match status" value="1"/>
</dbReference>
<evidence type="ECO:0000259" key="21">
    <source>
        <dbReference type="PROSITE" id="PS50525"/>
    </source>
</evidence>
<dbReference type="InterPro" id="IPR022531">
    <property type="entry name" value="L_PA-C-like"/>
</dbReference>
<keyword evidence="11" id="KW-1040">Host Golgi apparatus</keyword>
<dbReference type="GO" id="GO:0044177">
    <property type="term" value="C:host cell Golgi apparatus"/>
    <property type="evidence" value="ECO:0007669"/>
    <property type="project" value="UniProtKB-SubCell"/>
</dbReference>
<evidence type="ECO:0000256" key="3">
    <source>
        <dbReference type="ARBA" id="ARBA00004136"/>
    </source>
</evidence>
<dbReference type="GO" id="GO:0044172">
    <property type="term" value="C:host cell endoplasmic reticulum-Golgi intermediate compartment"/>
    <property type="evidence" value="ECO:0007669"/>
    <property type="project" value="UniProtKB-SubCell"/>
</dbReference>
<dbReference type="GO" id="GO:0006351">
    <property type="term" value="P:DNA-templated transcription"/>
    <property type="evidence" value="ECO:0007669"/>
    <property type="project" value="InterPro"/>
</dbReference>
<evidence type="ECO:0000256" key="14">
    <source>
        <dbReference type="ARBA" id="ARBA00023184"/>
    </source>
</evidence>
<dbReference type="GO" id="GO:0046872">
    <property type="term" value="F:metal ion binding"/>
    <property type="evidence" value="ECO:0007669"/>
    <property type="project" value="UniProtKB-KW"/>
</dbReference>
<dbReference type="GO" id="GO:0003968">
    <property type="term" value="F:RNA-directed RNA polymerase activity"/>
    <property type="evidence" value="ECO:0007669"/>
    <property type="project" value="UniProtKB-KW"/>
</dbReference>
<evidence type="ECO:0000256" key="5">
    <source>
        <dbReference type="ARBA" id="ARBA00004452"/>
    </source>
</evidence>